<dbReference type="PROSITE" id="PS51186">
    <property type="entry name" value="GNAT"/>
    <property type="match status" value="1"/>
</dbReference>
<protein>
    <recommendedName>
        <fullName evidence="1">N-acetyltransferase domain-containing protein</fullName>
    </recommendedName>
</protein>
<dbReference type="EMBL" id="JAPQKI010000006">
    <property type="protein sequence ID" value="KAJ5095073.1"/>
    <property type="molecule type" value="Genomic_DNA"/>
</dbReference>
<feature type="domain" description="N-acetyltransferase" evidence="1">
    <location>
        <begin position="152"/>
        <end position="235"/>
    </location>
</feature>
<dbReference type="InterPro" id="IPR000182">
    <property type="entry name" value="GNAT_dom"/>
</dbReference>
<dbReference type="GO" id="GO:0016747">
    <property type="term" value="F:acyltransferase activity, transferring groups other than amino-acyl groups"/>
    <property type="evidence" value="ECO:0007669"/>
    <property type="project" value="InterPro"/>
</dbReference>
<dbReference type="InterPro" id="IPR051531">
    <property type="entry name" value="N-acetyltransferase"/>
</dbReference>
<evidence type="ECO:0000313" key="2">
    <source>
        <dbReference type="EMBL" id="KAJ5095073.1"/>
    </source>
</evidence>
<keyword evidence="3" id="KW-1185">Reference proteome</keyword>
<name>A0A9W9F7J5_9EURO</name>
<dbReference type="InterPro" id="IPR016181">
    <property type="entry name" value="Acyl_CoA_acyltransferase"/>
</dbReference>
<evidence type="ECO:0000259" key="1">
    <source>
        <dbReference type="PROSITE" id="PS51186"/>
    </source>
</evidence>
<dbReference type="PANTHER" id="PTHR43792:SF1">
    <property type="entry name" value="N-ACETYLTRANSFERASE DOMAIN-CONTAINING PROTEIN"/>
    <property type="match status" value="1"/>
</dbReference>
<dbReference type="GeneID" id="81358836"/>
<organism evidence="2 3">
    <name type="scientific">Penicillium argentinense</name>
    <dbReference type="NCBI Taxonomy" id="1131581"/>
    <lineage>
        <taxon>Eukaryota</taxon>
        <taxon>Fungi</taxon>
        <taxon>Dikarya</taxon>
        <taxon>Ascomycota</taxon>
        <taxon>Pezizomycotina</taxon>
        <taxon>Eurotiomycetes</taxon>
        <taxon>Eurotiomycetidae</taxon>
        <taxon>Eurotiales</taxon>
        <taxon>Aspergillaceae</taxon>
        <taxon>Penicillium</taxon>
    </lineage>
</organism>
<proteinExistence type="predicted"/>
<dbReference type="PANTHER" id="PTHR43792">
    <property type="entry name" value="GNAT FAMILY, PUTATIVE (AFU_ORTHOLOGUE AFUA_3G00765)-RELATED-RELATED"/>
    <property type="match status" value="1"/>
</dbReference>
<accession>A0A9W9F7J5</accession>
<comment type="caution">
    <text evidence="2">The sequence shown here is derived from an EMBL/GenBank/DDBJ whole genome shotgun (WGS) entry which is preliminary data.</text>
</comment>
<dbReference type="Pfam" id="PF13302">
    <property type="entry name" value="Acetyltransf_3"/>
    <property type="match status" value="1"/>
</dbReference>
<dbReference type="RefSeq" id="XP_056473223.1">
    <property type="nucleotide sequence ID" value="XM_056619857.1"/>
</dbReference>
<reference evidence="2" key="1">
    <citation type="submission" date="2022-11" db="EMBL/GenBank/DDBJ databases">
        <authorList>
            <person name="Petersen C."/>
        </authorList>
    </citation>
    <scope>NUCLEOTIDE SEQUENCE</scope>
    <source>
        <strain evidence="2">IBT 30761</strain>
    </source>
</reference>
<gene>
    <name evidence="2" type="ORF">N7532_007364</name>
</gene>
<dbReference type="OrthoDB" id="630895at2759"/>
<reference evidence="2" key="2">
    <citation type="journal article" date="2023" name="IMA Fungus">
        <title>Comparative genomic study of the Penicillium genus elucidates a diverse pangenome and 15 lateral gene transfer events.</title>
        <authorList>
            <person name="Petersen C."/>
            <person name="Sorensen T."/>
            <person name="Nielsen M.R."/>
            <person name="Sondergaard T.E."/>
            <person name="Sorensen J.L."/>
            <person name="Fitzpatrick D.A."/>
            <person name="Frisvad J.C."/>
            <person name="Nielsen K.L."/>
        </authorList>
    </citation>
    <scope>NUCLEOTIDE SEQUENCE</scope>
    <source>
        <strain evidence="2">IBT 30761</strain>
    </source>
</reference>
<sequence>MNSNRQTQWLSKPFAITTRRLVIVPTPIAISLESYRALYAALHADVGFCEMGFGPDFPVKNWTDEETYEVIAARDIGRSWEKYAIGDFAVGLHSGSKQGISGSSMLEGKGFEELAGEDLQYFSDINWVGYAGIRDARTTSLPPREAGDPPLPPWQEMVELRYGVSPKVWGKGMAKEAAEAVMKWAIEKRGVRRFIAETERDNVRSARLLQKLGFVASGTDYWKEPNELEWELVVNN</sequence>
<dbReference type="AlphaFoldDB" id="A0A9W9F7J5"/>
<dbReference type="Proteomes" id="UP001149074">
    <property type="component" value="Unassembled WGS sequence"/>
</dbReference>
<dbReference type="SUPFAM" id="SSF55729">
    <property type="entry name" value="Acyl-CoA N-acyltransferases (Nat)"/>
    <property type="match status" value="1"/>
</dbReference>
<dbReference type="Gene3D" id="3.40.630.30">
    <property type="match status" value="1"/>
</dbReference>
<evidence type="ECO:0000313" key="3">
    <source>
        <dbReference type="Proteomes" id="UP001149074"/>
    </source>
</evidence>